<evidence type="ECO:0000313" key="2">
    <source>
        <dbReference type="Proteomes" id="UP000310719"/>
    </source>
</evidence>
<dbReference type="STRING" id="83655.APT61_05230"/>
<sequence>MAGWLYFGGQDGVSLGSSAIDFIASYLRPYIAGVSTEVMEKVYETYDLFDDTLDFSALSSKDYMHCYSQFLKSFETDLAVVPIINGKSRQWAIGIWHDEIKPKMQASPLYNPDLLNK</sequence>
<dbReference type="Proteomes" id="UP000310719">
    <property type="component" value="Chromosome"/>
</dbReference>
<accession>A0A4U9IDA5</accession>
<gene>
    <name evidence="1" type="ORF">NCTC13032_05682</name>
</gene>
<organism evidence="1 2">
    <name type="scientific">Leclercia adecarboxylata</name>
    <dbReference type="NCBI Taxonomy" id="83655"/>
    <lineage>
        <taxon>Bacteria</taxon>
        <taxon>Pseudomonadati</taxon>
        <taxon>Pseudomonadota</taxon>
        <taxon>Gammaproteobacteria</taxon>
        <taxon>Enterobacterales</taxon>
        <taxon>Enterobacteriaceae</taxon>
        <taxon>Leclercia</taxon>
    </lineage>
</organism>
<dbReference type="RefSeq" id="WP_127472187.1">
    <property type="nucleotide sequence ID" value="NZ_CP013990.1"/>
</dbReference>
<dbReference type="EMBL" id="LR590464">
    <property type="protein sequence ID" value="VTP75758.1"/>
    <property type="molecule type" value="Genomic_DNA"/>
</dbReference>
<name>A0A4U9IDA5_9ENTR</name>
<proteinExistence type="predicted"/>
<dbReference type="GeneID" id="30331290"/>
<evidence type="ECO:0000313" key="1">
    <source>
        <dbReference type="EMBL" id="VTP75758.1"/>
    </source>
</evidence>
<dbReference type="AlphaFoldDB" id="A0A4U9IDA5"/>
<reference evidence="1 2" key="1">
    <citation type="submission" date="2019-05" db="EMBL/GenBank/DDBJ databases">
        <authorList>
            <consortium name="Pathogen Informatics"/>
        </authorList>
    </citation>
    <scope>NUCLEOTIDE SEQUENCE [LARGE SCALE GENOMIC DNA]</scope>
    <source>
        <strain evidence="1 2">NCTC13032</strain>
    </source>
</reference>
<protein>
    <submittedName>
        <fullName evidence="1">Uncharacterized protein</fullName>
    </submittedName>
</protein>